<feature type="compositionally biased region" description="Polar residues" evidence="1">
    <location>
        <begin position="18"/>
        <end position="27"/>
    </location>
</feature>
<dbReference type="EMBL" id="AKWD02000033">
    <property type="protein sequence ID" value="EMO53945.1"/>
    <property type="molecule type" value="Genomic_DNA"/>
</dbReference>
<dbReference type="RefSeq" id="WP_002178247.1">
    <property type="nucleotide sequence ID" value="NZ_AKWD02000033.1"/>
</dbReference>
<reference evidence="2 3" key="1">
    <citation type="submission" date="2013-01" db="EMBL/GenBank/DDBJ databases">
        <authorList>
            <person name="Harkins D.M."/>
            <person name="Durkin A.S."/>
            <person name="Brinkac L.M."/>
            <person name="Haft D.H."/>
            <person name="Selengut J.D."/>
            <person name="Sanka R."/>
            <person name="DePew J."/>
            <person name="Purushe J."/>
            <person name="Matthias M.A."/>
            <person name="Vinetz J.M."/>
            <person name="Sutton G.G."/>
            <person name="Nierman W.C."/>
            <person name="Fouts D.E."/>
        </authorList>
    </citation>
    <scope>NUCLEOTIDE SEQUENCE [LARGE SCALE GENOMIC DNA]</scope>
    <source>
        <strain evidence="2 3">HAI1536</strain>
    </source>
</reference>
<gene>
    <name evidence="2" type="ORF">LEP1GSC172_3305</name>
</gene>
<evidence type="ECO:0000313" key="3">
    <source>
        <dbReference type="Proteomes" id="UP000012112"/>
    </source>
</evidence>
<dbReference type="Proteomes" id="UP000012112">
    <property type="component" value="Unassembled WGS sequence"/>
</dbReference>
<feature type="compositionally biased region" description="Basic and acidic residues" evidence="1">
    <location>
        <begin position="1"/>
        <end position="10"/>
    </location>
</feature>
<dbReference type="AlphaFoldDB" id="M6VAN6"/>
<evidence type="ECO:0000313" key="2">
    <source>
        <dbReference type="EMBL" id="EMO53945.1"/>
    </source>
</evidence>
<feature type="region of interest" description="Disordered" evidence="1">
    <location>
        <begin position="1"/>
        <end position="51"/>
    </location>
</feature>
<feature type="compositionally biased region" description="Basic and acidic residues" evidence="1">
    <location>
        <begin position="38"/>
        <end position="51"/>
    </location>
</feature>
<comment type="caution">
    <text evidence="2">The sequence shown here is derived from an EMBL/GenBank/DDBJ whole genome shotgun (WGS) entry which is preliminary data.</text>
</comment>
<proteinExistence type="predicted"/>
<organism evidence="2 3">
    <name type="scientific">Leptospira noguchii</name>
    <dbReference type="NCBI Taxonomy" id="28182"/>
    <lineage>
        <taxon>Bacteria</taxon>
        <taxon>Pseudomonadati</taxon>
        <taxon>Spirochaetota</taxon>
        <taxon>Spirochaetia</taxon>
        <taxon>Leptospirales</taxon>
        <taxon>Leptospiraceae</taxon>
        <taxon>Leptospira</taxon>
    </lineage>
</organism>
<sequence>MKIDYVKDHWVQPMPITKPNSSDSYNKSKAPKTSRRKSIPEKLGGDEPSLHEITEMIGILERENSQTRHFR</sequence>
<evidence type="ECO:0000256" key="1">
    <source>
        <dbReference type="SAM" id="MobiDB-lite"/>
    </source>
</evidence>
<accession>M6VAN6</accession>
<protein>
    <submittedName>
        <fullName evidence="2">Uncharacterized protein</fullName>
    </submittedName>
</protein>
<name>M6VAN6_9LEPT</name>